<evidence type="ECO:0000313" key="1">
    <source>
        <dbReference type="EMBL" id="CAH1987680.1"/>
    </source>
</evidence>
<proteinExistence type="predicted"/>
<organism evidence="1 2">
    <name type="scientific">Acanthoscelides obtectus</name>
    <name type="common">Bean weevil</name>
    <name type="synonym">Bruchus obtectus</name>
    <dbReference type="NCBI Taxonomy" id="200917"/>
    <lineage>
        <taxon>Eukaryota</taxon>
        <taxon>Metazoa</taxon>
        <taxon>Ecdysozoa</taxon>
        <taxon>Arthropoda</taxon>
        <taxon>Hexapoda</taxon>
        <taxon>Insecta</taxon>
        <taxon>Pterygota</taxon>
        <taxon>Neoptera</taxon>
        <taxon>Endopterygota</taxon>
        <taxon>Coleoptera</taxon>
        <taxon>Polyphaga</taxon>
        <taxon>Cucujiformia</taxon>
        <taxon>Chrysomeloidea</taxon>
        <taxon>Chrysomelidae</taxon>
        <taxon>Bruchinae</taxon>
        <taxon>Bruchini</taxon>
        <taxon>Acanthoscelides</taxon>
    </lineage>
</organism>
<accession>A0A9P0L4Z8</accession>
<dbReference type="AlphaFoldDB" id="A0A9P0L4Z8"/>
<comment type="caution">
    <text evidence="1">The sequence shown here is derived from an EMBL/GenBank/DDBJ whole genome shotgun (WGS) entry which is preliminary data.</text>
</comment>
<protein>
    <submittedName>
        <fullName evidence="1">Uncharacterized protein</fullName>
    </submittedName>
</protein>
<gene>
    <name evidence="1" type="ORF">ACAOBT_LOCUS17986</name>
</gene>
<reference evidence="1" key="1">
    <citation type="submission" date="2022-03" db="EMBL/GenBank/DDBJ databases">
        <authorList>
            <person name="Sayadi A."/>
        </authorList>
    </citation>
    <scope>NUCLEOTIDE SEQUENCE</scope>
</reference>
<sequence length="90" mass="10607">MRETYNKLTNVCVLFTPLYCLPVGIRVVDVYVREHATDTCCDVIGQSTPWRETEREREDIELALAVCHPHYFTTMPKTENFLEESQRHIF</sequence>
<dbReference type="Proteomes" id="UP001152888">
    <property type="component" value="Unassembled WGS sequence"/>
</dbReference>
<dbReference type="EMBL" id="CAKOFQ010007023">
    <property type="protein sequence ID" value="CAH1987680.1"/>
    <property type="molecule type" value="Genomic_DNA"/>
</dbReference>
<keyword evidence="2" id="KW-1185">Reference proteome</keyword>
<evidence type="ECO:0000313" key="2">
    <source>
        <dbReference type="Proteomes" id="UP001152888"/>
    </source>
</evidence>
<name>A0A9P0L4Z8_ACAOB</name>